<proteinExistence type="inferred from homology"/>
<evidence type="ECO:0000256" key="3">
    <source>
        <dbReference type="ARBA" id="ARBA00007052"/>
    </source>
</evidence>
<keyword evidence="8 13" id="KW-0378">Hydrolase</keyword>
<feature type="compositionally biased region" description="Low complexity" evidence="14">
    <location>
        <begin position="186"/>
        <end position="201"/>
    </location>
</feature>
<dbReference type="PANTHER" id="PTHR43037:SF3">
    <property type="entry name" value="FERULOYL ESTERASE B"/>
    <property type="match status" value="1"/>
</dbReference>
<feature type="compositionally biased region" description="Polar residues" evidence="14">
    <location>
        <begin position="242"/>
        <end position="252"/>
    </location>
</feature>
<evidence type="ECO:0000256" key="2">
    <source>
        <dbReference type="ARBA" id="ARBA00004613"/>
    </source>
</evidence>
<evidence type="ECO:0000256" key="12">
    <source>
        <dbReference type="ARBA" id="ARBA00037069"/>
    </source>
</evidence>
<evidence type="ECO:0000256" key="5">
    <source>
        <dbReference type="ARBA" id="ARBA00022487"/>
    </source>
</evidence>
<evidence type="ECO:0000256" key="6">
    <source>
        <dbReference type="ARBA" id="ARBA00022525"/>
    </source>
</evidence>
<protein>
    <recommendedName>
        <fullName evidence="13">Carboxylic ester hydrolase</fullName>
        <ecNumber evidence="13">3.1.1.-</ecNumber>
    </recommendedName>
</protein>
<keyword evidence="9" id="KW-0325">Glycoprotein</keyword>
<accession>B0Y9I8</accession>
<dbReference type="SUPFAM" id="SSF53474">
    <property type="entry name" value="alpha/beta-Hydrolases"/>
    <property type="match status" value="1"/>
</dbReference>
<dbReference type="HOGENOM" id="CLU_767211_0_0_1"/>
<organism evidence="15 16">
    <name type="scientific">Aspergillus fumigatus (strain CBS 144.89 / FGSC A1163 / CEA10)</name>
    <name type="common">Neosartorya fumigata</name>
    <dbReference type="NCBI Taxonomy" id="451804"/>
    <lineage>
        <taxon>Eukaryota</taxon>
        <taxon>Fungi</taxon>
        <taxon>Dikarya</taxon>
        <taxon>Ascomycota</taxon>
        <taxon>Pezizomycotina</taxon>
        <taxon>Eurotiomycetes</taxon>
        <taxon>Eurotiomycetidae</taxon>
        <taxon>Eurotiales</taxon>
        <taxon>Aspergillaceae</taxon>
        <taxon>Aspergillus</taxon>
        <taxon>Aspergillus subgen. Fumigati</taxon>
    </lineage>
</organism>
<reference evidence="15 16" key="1">
    <citation type="journal article" date="2008" name="PLoS Genet.">
        <title>Genomic islands in the pathogenic filamentous fungus Aspergillus fumigatus.</title>
        <authorList>
            <person name="Fedorova N.D."/>
            <person name="Khaldi N."/>
            <person name="Joardar V.S."/>
            <person name="Maiti R."/>
            <person name="Amedeo P."/>
            <person name="Anderson M.J."/>
            <person name="Crabtree J."/>
            <person name="Silva J.C."/>
            <person name="Badger J.H."/>
            <person name="Albarraq A."/>
            <person name="Angiuoli S."/>
            <person name="Bussey H."/>
            <person name="Bowyer P."/>
            <person name="Cotty P.J."/>
            <person name="Dyer P.S."/>
            <person name="Egan A."/>
            <person name="Galens K."/>
            <person name="Fraser-Liggett C.M."/>
            <person name="Haas B.J."/>
            <person name="Inman J.M."/>
            <person name="Kent R."/>
            <person name="Lemieux S."/>
            <person name="Malavazi I."/>
            <person name="Orvis J."/>
            <person name="Roemer T."/>
            <person name="Ronning C.M."/>
            <person name="Sundaram J.P."/>
            <person name="Sutton G."/>
            <person name="Turner G."/>
            <person name="Venter J.C."/>
            <person name="White O.R."/>
            <person name="Whitty B.R."/>
            <person name="Youngman P."/>
            <person name="Wolfe K.H."/>
            <person name="Goldman G.H."/>
            <person name="Wortman J.R."/>
            <person name="Jiang B."/>
            <person name="Denning D.W."/>
            <person name="Nierman W.C."/>
        </authorList>
    </citation>
    <scope>NUCLEOTIDE SEQUENCE [LARGE SCALE GENOMIC DNA]</scope>
    <source>
        <strain evidence="16">CBS 144.89 / FGSC A1163 / CEA10</strain>
    </source>
</reference>
<comment type="function">
    <text evidence="13">Esterase involved in the hydrolysis of xylan, a major structural heterogeneous polysaccharide found in plant biomass representing the second most abundant polysaccharide in the biosphere, after cellulose.</text>
</comment>
<keyword evidence="7 13" id="KW-0732">Signal</keyword>
<dbReference type="Proteomes" id="UP000001699">
    <property type="component" value="Unassembled WGS sequence"/>
</dbReference>
<dbReference type="OrthoDB" id="2425929at2759"/>
<comment type="similarity">
    <text evidence="3">Belongs to the carbohydrate esterase 1 (CE1) family. AxeA subfamily.</text>
</comment>
<feature type="chain" id="PRO_5029037964" description="Carboxylic ester hydrolase" evidence="13">
    <location>
        <begin position="20"/>
        <end position="361"/>
    </location>
</feature>
<dbReference type="NCBIfam" id="TIGR01840">
    <property type="entry name" value="esterase_phb"/>
    <property type="match status" value="1"/>
</dbReference>
<feature type="region of interest" description="Disordered" evidence="14">
    <location>
        <begin position="171"/>
        <end position="272"/>
    </location>
</feature>
<comment type="subunit">
    <text evidence="4">Monomer.</text>
</comment>
<sequence length="361" mass="38419">MRALSVFVALFSFLALSSASPGQDVAKRVTSGSLQQVTNFGSNPSGTLMYIYVPNNLATKPGIVVAIHYCTGTAQAYYTGSPYAQLAEKYGFIVIYPQSPYSGTCWDVSSQSALTHNGGGDSNSIANMVTWTISQYNADTSKVFVTGSSSGAMMTNVMAATYPELFAAATSTPASPPAVSTPPPTKSTAGTAAAPRATSSAPQRSGAVSPKQCTRGIPGHGPACRSTTAAWIPLSTRRITTKPASSGRVSSGTTITRRSRPRATPRRRTTRLPSGARICRASLQRASDIRFLFMGSRTWSGLGLPGVRRRRRLLLQRLRRRARRHRRGGRRPALVLQSTGVNVAVMGGRGRRRVRAGIPAP</sequence>
<dbReference type="PANTHER" id="PTHR43037">
    <property type="entry name" value="UNNAMED PRODUCT-RELATED"/>
    <property type="match status" value="1"/>
</dbReference>
<keyword evidence="16" id="KW-1185">Reference proteome</keyword>
<evidence type="ECO:0000256" key="7">
    <source>
        <dbReference type="ARBA" id="ARBA00022729"/>
    </source>
</evidence>
<feature type="compositionally biased region" description="Basic residues" evidence="14">
    <location>
        <begin position="257"/>
        <end position="270"/>
    </location>
</feature>
<dbReference type="InterPro" id="IPR050955">
    <property type="entry name" value="Plant_Biomass_Hydrol_Est"/>
</dbReference>
<comment type="catalytic activity">
    <reaction evidence="1">
        <text>Deacetylation of xylans and xylo-oligosaccharides.</text>
        <dbReference type="EC" id="3.1.1.72"/>
    </reaction>
</comment>
<dbReference type="AlphaFoldDB" id="B0Y9I8"/>
<dbReference type="Gene3D" id="3.40.50.1820">
    <property type="entry name" value="alpha/beta hydrolase"/>
    <property type="match status" value="1"/>
</dbReference>
<keyword evidence="6 13" id="KW-0964">Secreted</keyword>
<keyword evidence="10 13" id="KW-0119">Carbohydrate metabolism</keyword>
<evidence type="ECO:0000256" key="8">
    <source>
        <dbReference type="ARBA" id="ARBA00022801"/>
    </source>
</evidence>
<dbReference type="GO" id="GO:0046555">
    <property type="term" value="F:acetylxylan esterase activity"/>
    <property type="evidence" value="ECO:0007669"/>
    <property type="project" value="UniProtKB-EC"/>
</dbReference>
<evidence type="ECO:0000256" key="1">
    <source>
        <dbReference type="ARBA" id="ARBA00001691"/>
    </source>
</evidence>
<gene>
    <name evidence="15" type="ORF">AFUB_081200</name>
</gene>
<dbReference type="InterPro" id="IPR010126">
    <property type="entry name" value="Esterase_phb"/>
</dbReference>
<dbReference type="GO" id="GO:0045493">
    <property type="term" value="P:xylan catabolic process"/>
    <property type="evidence" value="ECO:0007669"/>
    <property type="project" value="UniProtKB-UniRule"/>
</dbReference>
<dbReference type="VEuPathDB" id="FungiDB:AFUB_081200"/>
<keyword evidence="5 13" id="KW-0719">Serine esterase</keyword>
<keyword evidence="11 13" id="KW-0624">Polysaccharide degradation</keyword>
<feature type="compositionally biased region" description="Pro residues" evidence="14">
    <location>
        <begin position="174"/>
        <end position="185"/>
    </location>
</feature>
<name>B0Y9I8_ASPFC</name>
<evidence type="ECO:0000313" key="16">
    <source>
        <dbReference type="Proteomes" id="UP000001699"/>
    </source>
</evidence>
<dbReference type="Pfam" id="PF10503">
    <property type="entry name" value="Esterase_PHB"/>
    <property type="match status" value="1"/>
</dbReference>
<evidence type="ECO:0000313" key="15">
    <source>
        <dbReference type="EMBL" id="EDP48681.1"/>
    </source>
</evidence>
<evidence type="ECO:0000256" key="4">
    <source>
        <dbReference type="ARBA" id="ARBA00011245"/>
    </source>
</evidence>
<dbReference type="InterPro" id="IPR029058">
    <property type="entry name" value="AB_hydrolase_fold"/>
</dbReference>
<dbReference type="EC" id="3.1.1.-" evidence="13"/>
<comment type="subcellular location">
    <subcellularLocation>
        <location evidence="2 13">Secreted</location>
    </subcellularLocation>
</comment>
<evidence type="ECO:0000256" key="14">
    <source>
        <dbReference type="SAM" id="MobiDB-lite"/>
    </source>
</evidence>
<comment type="function">
    <text evidence="12">Acetylxylan esterase involved in the hydrolysis of xylan, a major structural heterogeneous polysaccharide found in plant biomass representing the second most abundant polysaccharide in the biosphere, after cellulose. Degrades acetylated xylans by cleaving acetyl side groups from the hetero-xylan backbone.</text>
</comment>
<evidence type="ECO:0000256" key="13">
    <source>
        <dbReference type="RuleBase" id="RU367147"/>
    </source>
</evidence>
<evidence type="ECO:0000256" key="11">
    <source>
        <dbReference type="ARBA" id="ARBA00023326"/>
    </source>
</evidence>
<evidence type="ECO:0000256" key="9">
    <source>
        <dbReference type="ARBA" id="ARBA00023180"/>
    </source>
</evidence>
<dbReference type="EMBL" id="DS499600">
    <property type="protein sequence ID" value="EDP48681.1"/>
    <property type="molecule type" value="Genomic_DNA"/>
</dbReference>
<evidence type="ECO:0000256" key="10">
    <source>
        <dbReference type="ARBA" id="ARBA00023277"/>
    </source>
</evidence>
<dbReference type="GO" id="GO:0005576">
    <property type="term" value="C:extracellular region"/>
    <property type="evidence" value="ECO:0007669"/>
    <property type="project" value="UniProtKB-SubCell"/>
</dbReference>
<feature type="signal peptide" evidence="13">
    <location>
        <begin position="1"/>
        <end position="19"/>
    </location>
</feature>